<dbReference type="RefSeq" id="WP_062736973.1">
    <property type="nucleotide sequence ID" value="NZ_BJZS01000101.1"/>
</dbReference>
<gene>
    <name evidence="2" type="ORF">KTU01_30560</name>
</gene>
<dbReference type="SUPFAM" id="SSF52540">
    <property type="entry name" value="P-loop containing nucleoside triphosphate hydrolases"/>
    <property type="match status" value="1"/>
</dbReference>
<dbReference type="STRING" id="388357.GCA_001580365_01885"/>
<dbReference type="InterPro" id="IPR027417">
    <property type="entry name" value="P-loop_NTPase"/>
</dbReference>
<dbReference type="Pfam" id="PF02223">
    <property type="entry name" value="Thymidylate_kin"/>
    <property type="match status" value="1"/>
</dbReference>
<proteinExistence type="predicted"/>
<name>A0A512IGU7_9MICC</name>
<dbReference type="AlphaFoldDB" id="A0A512IGU7"/>
<sequence length="184" mass="20185">MLLGIDGAGKTTTAEALAAAARESGRPAIVLRNRSGRRWLARVSARCQLELPVRWADRVETGVRTVNVAVSRVRAYRRAGLVILDRHLVCQLVLRQGRGLPPGRVLPWLAARSIRPYAVVVLDIPAPIAQQRILRRGEDHESLDYLRTARTAYLELARAKGWSVVDATATTEVLAARIAAAVDL</sequence>
<protein>
    <recommendedName>
        <fullName evidence="1">Thymidylate kinase-like domain-containing protein</fullName>
    </recommendedName>
</protein>
<dbReference type="EMBL" id="BJZS01000101">
    <property type="protein sequence ID" value="GEO96933.1"/>
    <property type="molecule type" value="Genomic_DNA"/>
</dbReference>
<keyword evidence="3" id="KW-1185">Reference proteome</keyword>
<reference evidence="2 3" key="1">
    <citation type="submission" date="2019-07" db="EMBL/GenBank/DDBJ databases">
        <title>Whole genome shotgun sequence of Kocuria turfanensis NBRC 107627.</title>
        <authorList>
            <person name="Hosoyama A."/>
            <person name="Uohara A."/>
            <person name="Ohji S."/>
            <person name="Ichikawa N."/>
        </authorList>
    </citation>
    <scope>NUCLEOTIDE SEQUENCE [LARGE SCALE GENOMIC DNA]</scope>
    <source>
        <strain evidence="2 3">NBRC 107627</strain>
    </source>
</reference>
<organism evidence="2 3">
    <name type="scientific">Kocuria turfanensis</name>
    <dbReference type="NCBI Taxonomy" id="388357"/>
    <lineage>
        <taxon>Bacteria</taxon>
        <taxon>Bacillati</taxon>
        <taxon>Actinomycetota</taxon>
        <taxon>Actinomycetes</taxon>
        <taxon>Micrococcales</taxon>
        <taxon>Micrococcaceae</taxon>
        <taxon>Kocuria</taxon>
    </lineage>
</organism>
<feature type="domain" description="Thymidylate kinase-like" evidence="1">
    <location>
        <begin position="4"/>
        <end position="178"/>
    </location>
</feature>
<accession>A0A512IGU7</accession>
<evidence type="ECO:0000313" key="2">
    <source>
        <dbReference type="EMBL" id="GEO96933.1"/>
    </source>
</evidence>
<dbReference type="Proteomes" id="UP000321103">
    <property type="component" value="Unassembled WGS sequence"/>
</dbReference>
<evidence type="ECO:0000313" key="3">
    <source>
        <dbReference type="Proteomes" id="UP000321103"/>
    </source>
</evidence>
<comment type="caution">
    <text evidence="2">The sequence shown here is derived from an EMBL/GenBank/DDBJ whole genome shotgun (WGS) entry which is preliminary data.</text>
</comment>
<dbReference type="Gene3D" id="3.40.50.300">
    <property type="entry name" value="P-loop containing nucleotide triphosphate hydrolases"/>
    <property type="match status" value="1"/>
</dbReference>
<evidence type="ECO:0000259" key="1">
    <source>
        <dbReference type="Pfam" id="PF02223"/>
    </source>
</evidence>
<dbReference type="InterPro" id="IPR039430">
    <property type="entry name" value="Thymidylate_kin-like_dom"/>
</dbReference>